<dbReference type="InterPro" id="IPR050982">
    <property type="entry name" value="Auxin_biosynth/cation_transpt"/>
</dbReference>
<sequence>MAACGANADVRRPVRGIDVVIIGAGHNGLAMSHCLAALGIDHVVLERGEVANAWRRERWDSLHLLTPNWLSRLPGYRYNGDDPDGYMSREEVVAFIASYARASLAPVLTGTTVTRLQTEGTGYRVSTDRGDWCCRAVVIASGAFNQPVVPRLAADLPAGIAQLTPFSYRNPSQIEDGGVLVVGASATGLQLADELQRAGRAVTLAVGEHVRIPRVYRGRDIQWWMHAAGLLDQRHDALPNGPDDLARARAVASPQLVGSRERPIVDLNVLGAEGVRIVGRLAGVRDGKALFSGSLRNVCALADLKMHRLLTTLDDWAAACGYADGLTPGERFEATHIAFSPATSLNLEREGIRTVIWATGFRPDYGWLAIPVLDRKGGIRHHGGVVDAPGLYVMGLPFLRRRKSSFIHGAEDDARELAAHLVGHLQAQSRRYRERMAL</sequence>
<reference evidence="2 3" key="1">
    <citation type="submission" date="2019-03" db="EMBL/GenBank/DDBJ databases">
        <title>Metabolic reconstructions from genomes of highly enriched 'Candidatus Accumulibacter' and 'Candidatus Competibacter' bioreactor populations.</title>
        <authorList>
            <person name="Annavajhala M.K."/>
            <person name="Welles L."/>
            <person name="Abbas B."/>
            <person name="Sorokin D."/>
            <person name="Park H."/>
            <person name="Van Loosdrecht M."/>
            <person name="Chandran K."/>
        </authorList>
    </citation>
    <scope>NUCLEOTIDE SEQUENCE [LARGE SCALE GENOMIC DNA]</scope>
    <source>
        <strain evidence="2 3">SBR_G</strain>
    </source>
</reference>
<comment type="caution">
    <text evidence="2">The sequence shown here is derived from an EMBL/GenBank/DDBJ whole genome shotgun (WGS) entry which is preliminary data.</text>
</comment>
<dbReference type="SUPFAM" id="SSF51905">
    <property type="entry name" value="FAD/NAD(P)-binding domain"/>
    <property type="match status" value="2"/>
</dbReference>
<dbReference type="PANTHER" id="PTHR43539">
    <property type="entry name" value="FLAVIN-BINDING MONOOXYGENASE-LIKE PROTEIN (AFU_ORTHOLOGUE AFUA_4G09220)"/>
    <property type="match status" value="1"/>
</dbReference>
<dbReference type="Gene3D" id="3.50.50.60">
    <property type="entry name" value="FAD/NAD(P)-binding domain"/>
    <property type="match status" value="1"/>
</dbReference>
<evidence type="ECO:0000313" key="2">
    <source>
        <dbReference type="EMBL" id="NMQ20854.1"/>
    </source>
</evidence>
<name>A0ABX1TQS4_9GAMM</name>
<dbReference type="InterPro" id="IPR036188">
    <property type="entry name" value="FAD/NAD-bd_sf"/>
</dbReference>
<keyword evidence="3" id="KW-1185">Reference proteome</keyword>
<dbReference type="EMBL" id="SPMZ01000066">
    <property type="protein sequence ID" value="NMQ20854.1"/>
    <property type="molecule type" value="Genomic_DNA"/>
</dbReference>
<protein>
    <submittedName>
        <fullName evidence="2">Pyridine nucleotide-disulfide oxidoreductase</fullName>
    </submittedName>
</protein>
<dbReference type="Pfam" id="PF13738">
    <property type="entry name" value="Pyr_redox_3"/>
    <property type="match status" value="1"/>
</dbReference>
<accession>A0ABX1TQS4</accession>
<gene>
    <name evidence="2" type="ORF">E4P82_17645</name>
</gene>
<dbReference type="PANTHER" id="PTHR43539:SF78">
    <property type="entry name" value="FLAVIN-CONTAINING MONOOXYGENASE"/>
    <property type="match status" value="1"/>
</dbReference>
<proteinExistence type="predicted"/>
<evidence type="ECO:0000256" key="1">
    <source>
        <dbReference type="ARBA" id="ARBA00023002"/>
    </source>
</evidence>
<dbReference type="PRINTS" id="PR00411">
    <property type="entry name" value="PNDRDTASEI"/>
</dbReference>
<organism evidence="2 3">
    <name type="scientific">Candidatus Competibacter phosphatis</name>
    <dbReference type="NCBI Taxonomy" id="221280"/>
    <lineage>
        <taxon>Bacteria</taxon>
        <taxon>Pseudomonadati</taxon>
        <taxon>Pseudomonadota</taxon>
        <taxon>Gammaproteobacteria</taxon>
        <taxon>Candidatus Competibacteraceae</taxon>
        <taxon>Candidatus Competibacter</taxon>
    </lineage>
</organism>
<dbReference type="Proteomes" id="UP000760480">
    <property type="component" value="Unassembled WGS sequence"/>
</dbReference>
<evidence type="ECO:0000313" key="3">
    <source>
        <dbReference type="Proteomes" id="UP000760480"/>
    </source>
</evidence>
<keyword evidence="1" id="KW-0560">Oxidoreductase</keyword>